<gene>
    <name evidence="1" type="ordered locus">BATR1942_06660</name>
</gene>
<dbReference type="EMBL" id="CP002207">
    <property type="protein sequence ID" value="ADP32284.1"/>
    <property type="molecule type" value="Genomic_DNA"/>
</dbReference>
<keyword evidence="2" id="KW-1185">Reference proteome</keyword>
<name>A0ABM5LWP9_BACA1</name>
<proteinExistence type="predicted"/>
<organism evidence="1 2">
    <name type="scientific">Bacillus atrophaeus (strain 1942)</name>
    <dbReference type="NCBI Taxonomy" id="720555"/>
    <lineage>
        <taxon>Bacteria</taxon>
        <taxon>Bacillati</taxon>
        <taxon>Bacillota</taxon>
        <taxon>Bacilli</taxon>
        <taxon>Bacillales</taxon>
        <taxon>Bacillaceae</taxon>
        <taxon>Bacillus</taxon>
    </lineage>
</organism>
<accession>A0ABM5LWP9</accession>
<protein>
    <submittedName>
        <fullName evidence="1">Lesion bypass phage DNA polymerase</fullName>
    </submittedName>
</protein>
<sequence>MSLFEVDNEKRRKLGFVMDGIRSKYGSKAILRAVSCTPAGTALHRAGLTGSHKT</sequence>
<evidence type="ECO:0000313" key="1">
    <source>
        <dbReference type="EMBL" id="ADP32284.1"/>
    </source>
</evidence>
<reference evidence="1 2" key="1">
    <citation type="journal article" date="2011" name="Front. Microbiol.">
        <title>Genomic signatures of strain selection and enhancement in Bacillus atrophaeus var. globigii, a historical biowarfare simulant.</title>
        <authorList>
            <person name="Gibbons H.S."/>
            <person name="Broomall S.M."/>
            <person name="McNew L.A."/>
            <person name="Daligault H."/>
            <person name="Chapman C."/>
            <person name="Bruce D."/>
            <person name="Karavis M."/>
            <person name="Krepps M."/>
            <person name="McGregor P.A."/>
            <person name="Hong C."/>
            <person name="Park K.H."/>
            <person name="Akmal A."/>
            <person name="Feldman A."/>
            <person name="Lin J.S."/>
            <person name="Chang W.E."/>
            <person name="Higgs B.W."/>
            <person name="Demirev P."/>
            <person name="Lindquist J."/>
            <person name="Liem A."/>
            <person name="Fochler E."/>
            <person name="Read T.D."/>
            <person name="Tapia R."/>
            <person name="Johnson S."/>
            <person name="Bishop-Lilly K.A."/>
            <person name="Detter C."/>
            <person name="Han C."/>
            <person name="Sozhamannan S."/>
            <person name="Rosenzweig C.N."/>
            <person name="Skowronski E.W."/>
        </authorList>
    </citation>
    <scope>NUCLEOTIDE SEQUENCE [LARGE SCALE GENOMIC DNA]</scope>
    <source>
        <strain evidence="1 2">1942</strain>
    </source>
</reference>
<evidence type="ECO:0000313" key="2">
    <source>
        <dbReference type="Proteomes" id="UP000006867"/>
    </source>
</evidence>
<dbReference type="Proteomes" id="UP000006867">
    <property type="component" value="Chromosome"/>
</dbReference>